<gene>
    <name evidence="1" type="ORF">ABIH81_07700</name>
</gene>
<evidence type="ECO:0008006" key="2">
    <source>
        <dbReference type="Google" id="ProtNLM"/>
    </source>
</evidence>
<sequence length="156" mass="16469">MTTTAVQVREAATVDLPTSAEAAFGFMEDPASLVVLDDSIELGVTLPGPKGVGEIQAFVDRTPSGRTGMMHEVVEVEPGRRAVTRNLTVGCPSGGVLTVVPLGPDSCRLTQEFWAELPAGTLVGTDAEVRHEYRTLLADLMRRLAAWAAHAPGDAT</sequence>
<proteinExistence type="predicted"/>
<dbReference type="Gene3D" id="3.30.530.20">
    <property type="match status" value="1"/>
</dbReference>
<dbReference type="EMBL" id="CP157974">
    <property type="protein sequence ID" value="XBT83349.1"/>
    <property type="molecule type" value="Genomic_DNA"/>
</dbReference>
<dbReference type="AlphaFoldDB" id="A0AAU7R469"/>
<reference evidence="1" key="1">
    <citation type="submission" date="2024-06" db="EMBL/GenBank/DDBJ databases">
        <title>Micromonospora sp. strain HUAS YX12 genome sequences.</title>
        <authorList>
            <person name="Mo P."/>
        </authorList>
    </citation>
    <scope>NUCLEOTIDE SEQUENCE</scope>
    <source>
        <strain evidence="1">HUAS YX12</strain>
    </source>
</reference>
<protein>
    <recommendedName>
        <fullName evidence="2">Polyketide cyclase</fullName>
    </recommendedName>
</protein>
<dbReference type="InterPro" id="IPR023393">
    <property type="entry name" value="START-like_dom_sf"/>
</dbReference>
<organism evidence="1">
    <name type="scientific">Micromonospora sp. HUAS YX12</name>
    <dbReference type="NCBI Taxonomy" id="3156396"/>
    <lineage>
        <taxon>Bacteria</taxon>
        <taxon>Bacillati</taxon>
        <taxon>Actinomycetota</taxon>
        <taxon>Actinomycetes</taxon>
        <taxon>Micromonosporales</taxon>
        <taxon>Micromonosporaceae</taxon>
        <taxon>Micromonospora</taxon>
    </lineage>
</organism>
<evidence type="ECO:0000313" key="1">
    <source>
        <dbReference type="EMBL" id="XBT83349.1"/>
    </source>
</evidence>
<name>A0AAU7R469_9ACTN</name>
<accession>A0AAU7R469</accession>
<dbReference type="RefSeq" id="WP_349879666.1">
    <property type="nucleotide sequence ID" value="NZ_CP157974.1"/>
</dbReference>
<dbReference type="SUPFAM" id="SSF55961">
    <property type="entry name" value="Bet v1-like"/>
    <property type="match status" value="1"/>
</dbReference>